<protein>
    <recommendedName>
        <fullName evidence="5">Cytochrome P450</fullName>
    </recommendedName>
</protein>
<evidence type="ECO:0000256" key="2">
    <source>
        <dbReference type="RuleBase" id="RU000461"/>
    </source>
</evidence>
<reference evidence="3 4" key="1">
    <citation type="journal article" date="2020" name="Int. J. Syst. Evol. Microbiol.">
        <title>Reclassification of Streptomyces castelarensis and Streptomyces sporoclivatus as later heterotypic synonyms of Streptomyces antimycoticus.</title>
        <authorList>
            <person name="Komaki H."/>
            <person name="Tamura T."/>
        </authorList>
    </citation>
    <scope>NUCLEOTIDE SEQUENCE [LARGE SCALE GENOMIC DNA]</scope>
    <source>
        <strain evidence="3 4">NBRC 100767</strain>
    </source>
</reference>
<evidence type="ECO:0000313" key="3">
    <source>
        <dbReference type="EMBL" id="BBJ37306.1"/>
    </source>
</evidence>
<dbReference type="GO" id="GO:0008395">
    <property type="term" value="F:steroid hydroxylase activity"/>
    <property type="evidence" value="ECO:0007669"/>
    <property type="project" value="TreeGrafter"/>
</dbReference>
<keyword evidence="2" id="KW-0560">Oxidoreductase</keyword>
<evidence type="ECO:0000313" key="4">
    <source>
        <dbReference type="Proteomes" id="UP000463951"/>
    </source>
</evidence>
<organism evidence="3 4">
    <name type="scientific">Streptomyces antimycoticus</name>
    <dbReference type="NCBI Taxonomy" id="68175"/>
    <lineage>
        <taxon>Bacteria</taxon>
        <taxon>Bacillati</taxon>
        <taxon>Actinomycetota</taxon>
        <taxon>Actinomycetes</taxon>
        <taxon>Kitasatosporales</taxon>
        <taxon>Streptomycetaceae</taxon>
        <taxon>Streptomyces</taxon>
        <taxon>Streptomyces violaceusniger group</taxon>
    </lineage>
</organism>
<keyword evidence="2" id="KW-0349">Heme</keyword>
<dbReference type="Proteomes" id="UP000463951">
    <property type="component" value="Chromosome"/>
</dbReference>
<keyword evidence="2" id="KW-0479">Metal-binding</keyword>
<dbReference type="SUPFAM" id="SSF48264">
    <property type="entry name" value="Cytochrome P450"/>
    <property type="match status" value="1"/>
</dbReference>
<dbReference type="PANTHER" id="PTHR46696:SF4">
    <property type="entry name" value="BIOTIN BIOSYNTHESIS CYTOCHROME P450"/>
    <property type="match status" value="1"/>
</dbReference>
<accession>A0A499UKE2</accession>
<dbReference type="GO" id="GO:0020037">
    <property type="term" value="F:heme binding"/>
    <property type="evidence" value="ECO:0007669"/>
    <property type="project" value="InterPro"/>
</dbReference>
<dbReference type="InterPro" id="IPR001128">
    <property type="entry name" value="Cyt_P450"/>
</dbReference>
<proteinExistence type="inferred from homology"/>
<dbReference type="InterPro" id="IPR036396">
    <property type="entry name" value="Cyt_P450_sf"/>
</dbReference>
<sequence>MGIDPKDWARLKKFAYVAIADQDPDITEGHRDRALERAHSEIFSYFAAELAKDTAGRVDLIGAIAHAEVAGCPLAYEDKLFNSYSVLLGATVTASHAANAAVLALIENPGQAELWRRTHCTDTFVEEVLRWSSPANHFLRHATRDTGIRGARIAAGDAVTVWLGSANRDEEIFEDPYTFDVRRDPRPHVAFGVGAHRCIGAPLARVALRVFAEEVLACVESFESAGPVDHLASNFIAGIKRLPVRVRLRPDAERQLARLEPLDHSAAGRRLDGRSGTHA</sequence>
<dbReference type="PANTHER" id="PTHR46696">
    <property type="entry name" value="P450, PUTATIVE (EUROFUNG)-RELATED"/>
    <property type="match status" value="1"/>
</dbReference>
<dbReference type="AlphaFoldDB" id="A0A499UKE2"/>
<name>A0A499UKE2_9ACTN</name>
<dbReference type="GO" id="GO:0005506">
    <property type="term" value="F:iron ion binding"/>
    <property type="evidence" value="ECO:0007669"/>
    <property type="project" value="InterPro"/>
</dbReference>
<gene>
    <name evidence="3" type="ORF">SSPO_000240</name>
</gene>
<dbReference type="PROSITE" id="PS00086">
    <property type="entry name" value="CYTOCHROME_P450"/>
    <property type="match status" value="1"/>
</dbReference>
<dbReference type="Pfam" id="PF00067">
    <property type="entry name" value="p450"/>
    <property type="match status" value="1"/>
</dbReference>
<dbReference type="GO" id="GO:0036199">
    <property type="term" value="F:cholest-4-en-3-one 26-monooxygenase activity"/>
    <property type="evidence" value="ECO:0007669"/>
    <property type="project" value="TreeGrafter"/>
</dbReference>
<keyword evidence="2" id="KW-0408">Iron</keyword>
<dbReference type="GO" id="GO:0006707">
    <property type="term" value="P:cholesterol catabolic process"/>
    <property type="evidence" value="ECO:0007669"/>
    <property type="project" value="TreeGrafter"/>
</dbReference>
<evidence type="ECO:0008006" key="5">
    <source>
        <dbReference type="Google" id="ProtNLM"/>
    </source>
</evidence>
<dbReference type="Gene3D" id="1.10.630.10">
    <property type="entry name" value="Cytochrome P450"/>
    <property type="match status" value="1"/>
</dbReference>
<dbReference type="EMBL" id="AP019620">
    <property type="protein sequence ID" value="BBJ37306.1"/>
    <property type="molecule type" value="Genomic_DNA"/>
</dbReference>
<comment type="similarity">
    <text evidence="1 2">Belongs to the cytochrome P450 family.</text>
</comment>
<evidence type="ECO:0000256" key="1">
    <source>
        <dbReference type="ARBA" id="ARBA00010617"/>
    </source>
</evidence>
<dbReference type="InterPro" id="IPR017972">
    <property type="entry name" value="Cyt_P450_CS"/>
</dbReference>
<keyword evidence="2" id="KW-0503">Monooxygenase</keyword>